<dbReference type="GO" id="GO:0016020">
    <property type="term" value="C:membrane"/>
    <property type="evidence" value="ECO:0007669"/>
    <property type="project" value="InterPro"/>
</dbReference>
<reference evidence="2 3" key="1">
    <citation type="submission" date="2019-12" db="EMBL/GenBank/DDBJ databases">
        <title>Genome sequencing and assembly of endphytes of Porphyra tenera.</title>
        <authorList>
            <person name="Park J.M."/>
            <person name="Shin R."/>
            <person name="Jo S.H."/>
        </authorList>
    </citation>
    <scope>NUCLEOTIDE SEQUENCE [LARGE SCALE GENOMIC DNA]</scope>
    <source>
        <strain evidence="2 3">GPM4</strain>
    </source>
</reference>
<feature type="transmembrane region" description="Helical" evidence="1">
    <location>
        <begin position="103"/>
        <end position="123"/>
    </location>
</feature>
<dbReference type="Proteomes" id="UP000464524">
    <property type="component" value="Chromosome"/>
</dbReference>
<dbReference type="OrthoDB" id="34373at2"/>
<dbReference type="AlphaFoldDB" id="A0A857JKY6"/>
<keyword evidence="3" id="KW-1185">Reference proteome</keyword>
<accession>A0A857JKY6</accession>
<keyword evidence="1" id="KW-0472">Membrane</keyword>
<name>A0A857JKY6_9ALTE</name>
<dbReference type="Pfam" id="PF03203">
    <property type="entry name" value="MerC"/>
    <property type="match status" value="1"/>
</dbReference>
<protein>
    <recommendedName>
        <fullName evidence="4">MerC mercury resistance protein</fullName>
    </recommendedName>
</protein>
<gene>
    <name evidence="2" type="ORF">FX988_02973</name>
</gene>
<feature type="transmembrane region" description="Helical" evidence="1">
    <location>
        <begin position="12"/>
        <end position="30"/>
    </location>
</feature>
<feature type="transmembrane region" description="Helical" evidence="1">
    <location>
        <begin position="75"/>
        <end position="97"/>
    </location>
</feature>
<dbReference type="InterPro" id="IPR004891">
    <property type="entry name" value="Mercury-R_MerC"/>
</dbReference>
<dbReference type="KEGG" id="pmes:FX988_02973"/>
<proteinExistence type="predicted"/>
<evidence type="ECO:0000313" key="3">
    <source>
        <dbReference type="Proteomes" id="UP000464524"/>
    </source>
</evidence>
<organism evidence="2 3">
    <name type="scientific">Paraglaciecola mesophila</name>
    <dbReference type="NCBI Taxonomy" id="197222"/>
    <lineage>
        <taxon>Bacteria</taxon>
        <taxon>Pseudomonadati</taxon>
        <taxon>Pseudomonadota</taxon>
        <taxon>Gammaproteobacteria</taxon>
        <taxon>Alteromonadales</taxon>
        <taxon>Alteromonadaceae</taxon>
        <taxon>Paraglaciecola</taxon>
    </lineage>
</organism>
<keyword evidence="1" id="KW-0812">Transmembrane</keyword>
<evidence type="ECO:0000313" key="2">
    <source>
        <dbReference type="EMBL" id="QHJ12715.1"/>
    </source>
</evidence>
<dbReference type="EMBL" id="CP047656">
    <property type="protein sequence ID" value="QHJ12715.1"/>
    <property type="molecule type" value="Genomic_DNA"/>
</dbReference>
<sequence>MTKLQHVSDKAAVGLSLLCMVHCLFLPIVLILLPPLSGALAFNDELFHRWMLYAVVPISSVALLIGFFHHRSNKVLMICLTGLALLIAATLLGHKVLGKYGEVILTVIGSSIIAYGHLLNYHLRRQCNQADSLKQD</sequence>
<dbReference type="RefSeq" id="WP_160180897.1">
    <property type="nucleotide sequence ID" value="NZ_CP047656.1"/>
</dbReference>
<evidence type="ECO:0008006" key="4">
    <source>
        <dbReference type="Google" id="ProtNLM"/>
    </source>
</evidence>
<keyword evidence="1" id="KW-1133">Transmembrane helix</keyword>
<feature type="transmembrane region" description="Helical" evidence="1">
    <location>
        <begin position="50"/>
        <end position="68"/>
    </location>
</feature>
<evidence type="ECO:0000256" key="1">
    <source>
        <dbReference type="SAM" id="Phobius"/>
    </source>
</evidence>
<dbReference type="GO" id="GO:0015097">
    <property type="term" value="F:mercury ion transmembrane transporter activity"/>
    <property type="evidence" value="ECO:0007669"/>
    <property type="project" value="InterPro"/>
</dbReference>